<gene>
    <name evidence="1" type="ORF">Airi01_066260</name>
</gene>
<protein>
    <submittedName>
        <fullName evidence="1">Uncharacterized protein</fullName>
    </submittedName>
</protein>
<dbReference type="AlphaFoldDB" id="A0A9W6RMS5"/>
<evidence type="ECO:0000313" key="1">
    <source>
        <dbReference type="EMBL" id="GLY78359.1"/>
    </source>
</evidence>
<dbReference type="RefSeq" id="WP_285629132.1">
    <property type="nucleotide sequence ID" value="NZ_BSTJ01000009.1"/>
</dbReference>
<accession>A0A9W6RMS5</accession>
<name>A0A9W6RMS5_9ACTN</name>
<sequence length="191" mass="21350">MFGRNALVFVVVFKWWNVLPDDERQQWTLDPFVSVGPLRFGMRPGQVSQALSGVTTESQRHTLHRPATEGVSTVVEGDYQEVGLKLYYRKERLACVVVDALRGPQVFADGTALVGRVPSLLEQWMVQRAEAREPYSELTYMAAGVPGSETLGVVIDVQRAGDHLLTRPVFIPPEAMDDLPHFLPREAWSAC</sequence>
<organism evidence="1 2">
    <name type="scientific">Actinoallomurus iriomotensis</name>
    <dbReference type="NCBI Taxonomy" id="478107"/>
    <lineage>
        <taxon>Bacteria</taxon>
        <taxon>Bacillati</taxon>
        <taxon>Actinomycetota</taxon>
        <taxon>Actinomycetes</taxon>
        <taxon>Streptosporangiales</taxon>
        <taxon>Thermomonosporaceae</taxon>
        <taxon>Actinoallomurus</taxon>
    </lineage>
</organism>
<dbReference type="Proteomes" id="UP001165135">
    <property type="component" value="Unassembled WGS sequence"/>
</dbReference>
<dbReference type="EMBL" id="BSTJ01000009">
    <property type="protein sequence ID" value="GLY78359.1"/>
    <property type="molecule type" value="Genomic_DNA"/>
</dbReference>
<comment type="caution">
    <text evidence="1">The sequence shown here is derived from an EMBL/GenBank/DDBJ whole genome shotgun (WGS) entry which is preliminary data.</text>
</comment>
<evidence type="ECO:0000313" key="2">
    <source>
        <dbReference type="Proteomes" id="UP001165135"/>
    </source>
</evidence>
<reference evidence="1" key="1">
    <citation type="submission" date="2023-03" db="EMBL/GenBank/DDBJ databases">
        <title>Actinoallomurus iriomotensis NBRC 103681.</title>
        <authorList>
            <person name="Ichikawa N."/>
            <person name="Sato H."/>
            <person name="Tonouchi N."/>
        </authorList>
    </citation>
    <scope>NUCLEOTIDE SEQUENCE</scope>
    <source>
        <strain evidence="1">NBRC 103681</strain>
    </source>
</reference>
<proteinExistence type="predicted"/>